<dbReference type="Pfam" id="PF04819">
    <property type="entry name" value="DUF716"/>
    <property type="match status" value="1"/>
</dbReference>
<evidence type="ECO:0000256" key="4">
    <source>
        <dbReference type="ARBA" id="ARBA00022989"/>
    </source>
</evidence>
<comment type="caution">
    <text evidence="7">The sequence shown here is derived from an EMBL/GenBank/DDBJ whole genome shotgun (WGS) entry which is preliminary data.</text>
</comment>
<dbReference type="Proteomes" id="UP000663855">
    <property type="component" value="Unassembled WGS sequence"/>
</dbReference>
<organism evidence="7 9">
    <name type="scientific">Rotaria magnacalcarata</name>
    <dbReference type="NCBI Taxonomy" id="392030"/>
    <lineage>
        <taxon>Eukaryota</taxon>
        <taxon>Metazoa</taxon>
        <taxon>Spiralia</taxon>
        <taxon>Gnathifera</taxon>
        <taxon>Rotifera</taxon>
        <taxon>Eurotatoria</taxon>
        <taxon>Bdelloidea</taxon>
        <taxon>Philodinida</taxon>
        <taxon>Philodinidae</taxon>
        <taxon>Rotaria</taxon>
    </lineage>
</organism>
<evidence type="ECO:0000256" key="3">
    <source>
        <dbReference type="ARBA" id="ARBA00022692"/>
    </source>
</evidence>
<evidence type="ECO:0000256" key="1">
    <source>
        <dbReference type="ARBA" id="ARBA00004141"/>
    </source>
</evidence>
<evidence type="ECO:0000313" key="7">
    <source>
        <dbReference type="EMBL" id="CAF1265652.1"/>
    </source>
</evidence>
<comment type="similarity">
    <text evidence="2">Belongs to the TMEM45 family.</text>
</comment>
<feature type="transmembrane region" description="Helical" evidence="6">
    <location>
        <begin position="193"/>
        <end position="217"/>
    </location>
</feature>
<dbReference type="EMBL" id="CAJOBH010000172">
    <property type="protein sequence ID" value="CAF3767469.1"/>
    <property type="molecule type" value="Genomic_DNA"/>
</dbReference>
<sequence>MGSLLGHIVPGTFFALFALWWGFSIAIKYYYLHQRKTNWKKSKIYYSKTTFPCLCFYSSEKIPLESYVKVACATIGMLGELITGFTHLYDEKLKRKVWGFGENNTQHITMFLGFALASVFEIFAHCKYSMPNGIEFLANILAFGIEAFLFHFHLHGRNEVDVHVHVLLLYAIIFCLIAAIWEYNRPNQILATYARIIGTLLQGFWFYAVGFILYFPSSDPYWIWSPSHGNILLLTVIHGNILLLTVMFVCAAIIACFVIFLESTIVWYILQRRYSYHTVEVYDGHFIPNSMIPSSDNKDNDDDDDERRFEFEQQKKQFYNETCA</sequence>
<dbReference type="Proteomes" id="UP000681967">
    <property type="component" value="Unassembled WGS sequence"/>
</dbReference>
<dbReference type="EMBL" id="CAJNOV010006973">
    <property type="protein sequence ID" value="CAF1265652.1"/>
    <property type="molecule type" value="Genomic_DNA"/>
</dbReference>
<proteinExistence type="inferred from homology"/>
<dbReference type="AlphaFoldDB" id="A0A815AX70"/>
<dbReference type="PANTHER" id="PTHR16007">
    <property type="entry name" value="EPIDIDYMAL MEMBRANE PROTEIN E9-RELATED"/>
    <property type="match status" value="1"/>
</dbReference>
<feature type="transmembrane region" description="Helical" evidence="6">
    <location>
        <begin position="67"/>
        <end position="88"/>
    </location>
</feature>
<name>A0A815AX70_9BILA</name>
<dbReference type="GO" id="GO:0016020">
    <property type="term" value="C:membrane"/>
    <property type="evidence" value="ECO:0007669"/>
    <property type="project" value="UniProtKB-SubCell"/>
</dbReference>
<dbReference type="InterPro" id="IPR006904">
    <property type="entry name" value="DUF716"/>
</dbReference>
<feature type="transmembrane region" description="Helical" evidence="6">
    <location>
        <begin position="162"/>
        <end position="181"/>
    </location>
</feature>
<evidence type="ECO:0000256" key="5">
    <source>
        <dbReference type="ARBA" id="ARBA00023136"/>
    </source>
</evidence>
<reference evidence="7" key="1">
    <citation type="submission" date="2021-02" db="EMBL/GenBank/DDBJ databases">
        <authorList>
            <person name="Nowell W R."/>
        </authorList>
    </citation>
    <scope>NUCLEOTIDE SEQUENCE</scope>
</reference>
<comment type="subcellular location">
    <subcellularLocation>
        <location evidence="1">Membrane</location>
        <topology evidence="1">Multi-pass membrane protein</topology>
    </subcellularLocation>
</comment>
<feature type="transmembrane region" description="Helical" evidence="6">
    <location>
        <begin position="12"/>
        <end position="31"/>
    </location>
</feature>
<accession>A0A815AX70</accession>
<dbReference type="InterPro" id="IPR042127">
    <property type="entry name" value="TMEM45"/>
</dbReference>
<keyword evidence="3 6" id="KW-0812">Transmembrane</keyword>
<gene>
    <name evidence="8" type="ORF">BYL167_LOCUS1209</name>
    <name evidence="7" type="ORF">CJN711_LOCUS15214</name>
</gene>
<protein>
    <recommendedName>
        <fullName evidence="10">Transmembrane protein 45B</fullName>
    </recommendedName>
</protein>
<feature type="transmembrane region" description="Helical" evidence="6">
    <location>
        <begin position="136"/>
        <end position="156"/>
    </location>
</feature>
<feature type="transmembrane region" description="Helical" evidence="6">
    <location>
        <begin position="108"/>
        <end position="124"/>
    </location>
</feature>
<evidence type="ECO:0000313" key="8">
    <source>
        <dbReference type="EMBL" id="CAF3767469.1"/>
    </source>
</evidence>
<evidence type="ECO:0000256" key="6">
    <source>
        <dbReference type="SAM" id="Phobius"/>
    </source>
</evidence>
<keyword evidence="5 6" id="KW-0472">Membrane</keyword>
<dbReference type="PANTHER" id="PTHR16007:SF15">
    <property type="entry name" value="TRANSMEMBRANE PROTEIN 45B"/>
    <property type="match status" value="1"/>
</dbReference>
<keyword evidence="4 6" id="KW-1133">Transmembrane helix</keyword>
<evidence type="ECO:0000256" key="2">
    <source>
        <dbReference type="ARBA" id="ARBA00006948"/>
    </source>
</evidence>
<evidence type="ECO:0008006" key="10">
    <source>
        <dbReference type="Google" id="ProtNLM"/>
    </source>
</evidence>
<feature type="transmembrane region" description="Helical" evidence="6">
    <location>
        <begin position="237"/>
        <end position="270"/>
    </location>
</feature>
<evidence type="ECO:0000313" key="9">
    <source>
        <dbReference type="Proteomes" id="UP000663855"/>
    </source>
</evidence>